<keyword evidence="3" id="KW-1185">Reference proteome</keyword>
<dbReference type="Proteomes" id="UP000230233">
    <property type="component" value="Chromosome IV"/>
</dbReference>
<comment type="caution">
    <text evidence="2">The sequence shown here is derived from an EMBL/GenBank/DDBJ whole genome shotgun (WGS) entry which is preliminary data.</text>
</comment>
<dbReference type="EMBL" id="PDUG01000004">
    <property type="protein sequence ID" value="PIC36620.1"/>
    <property type="molecule type" value="Genomic_DNA"/>
</dbReference>
<gene>
    <name evidence="2" type="primary">Cnig_chr_IV.g15545</name>
    <name evidence="2" type="ORF">B9Z55_015545</name>
</gene>
<evidence type="ECO:0000313" key="3">
    <source>
        <dbReference type="Proteomes" id="UP000230233"/>
    </source>
</evidence>
<name>A0A2G5UAQ4_9PELO</name>
<feature type="chain" id="PRO_5013955984" evidence="1">
    <location>
        <begin position="19"/>
        <end position="152"/>
    </location>
</feature>
<sequence>MFSPLLLLLFLLAPDVSAQYDTFSLNMSFLCGHSRQYTYEITFNIRDEDPDRSIRDGAIVTDSGAANIGITSVSLSGFYEREQARAPMWEPVVEFRHTCQADQKGYNRILLSFPPSPALRNKTRYMYRYYMDITDKKGSIVADAEVIAQPPK</sequence>
<proteinExistence type="predicted"/>
<evidence type="ECO:0000256" key="1">
    <source>
        <dbReference type="SAM" id="SignalP"/>
    </source>
</evidence>
<dbReference type="AlphaFoldDB" id="A0A2G5UAQ4"/>
<feature type="signal peptide" evidence="1">
    <location>
        <begin position="1"/>
        <end position="18"/>
    </location>
</feature>
<protein>
    <submittedName>
        <fullName evidence="2">Uncharacterized protein</fullName>
    </submittedName>
</protein>
<accession>A0A2G5UAQ4</accession>
<keyword evidence="1" id="KW-0732">Signal</keyword>
<dbReference type="OrthoDB" id="5780720at2759"/>
<evidence type="ECO:0000313" key="2">
    <source>
        <dbReference type="EMBL" id="PIC36620.1"/>
    </source>
</evidence>
<reference evidence="3" key="1">
    <citation type="submission" date="2017-10" db="EMBL/GenBank/DDBJ databases">
        <title>Rapid genome shrinkage in a self-fertile nematode reveals novel sperm competition proteins.</title>
        <authorList>
            <person name="Yin D."/>
            <person name="Schwarz E.M."/>
            <person name="Thomas C.G."/>
            <person name="Felde R.L."/>
            <person name="Korf I.F."/>
            <person name="Cutter A.D."/>
            <person name="Schartner C.M."/>
            <person name="Ralston E.J."/>
            <person name="Meyer B.J."/>
            <person name="Haag E.S."/>
        </authorList>
    </citation>
    <scope>NUCLEOTIDE SEQUENCE [LARGE SCALE GENOMIC DNA]</scope>
    <source>
        <strain evidence="3">JU1422</strain>
    </source>
</reference>
<organism evidence="2 3">
    <name type="scientific">Caenorhabditis nigoni</name>
    <dbReference type="NCBI Taxonomy" id="1611254"/>
    <lineage>
        <taxon>Eukaryota</taxon>
        <taxon>Metazoa</taxon>
        <taxon>Ecdysozoa</taxon>
        <taxon>Nematoda</taxon>
        <taxon>Chromadorea</taxon>
        <taxon>Rhabditida</taxon>
        <taxon>Rhabditina</taxon>
        <taxon>Rhabditomorpha</taxon>
        <taxon>Rhabditoidea</taxon>
        <taxon>Rhabditidae</taxon>
        <taxon>Peloderinae</taxon>
        <taxon>Caenorhabditis</taxon>
    </lineage>
</organism>